<dbReference type="InterPro" id="IPR051977">
    <property type="entry name" value="Rab11-interacting_regulator"/>
</dbReference>
<comment type="subcellular location">
    <subcellularLocation>
        <location evidence="2">Cleavage furrow</location>
    </subcellularLocation>
    <subcellularLocation>
        <location evidence="1">Midbody</location>
    </subcellularLocation>
    <subcellularLocation>
        <location evidence="3">Recycling endosome membrane</location>
        <topology evidence="3">Peripheral membrane protein</topology>
    </subcellularLocation>
</comment>
<dbReference type="InterPro" id="IPR037245">
    <property type="entry name" value="FIP-RBD_C_sf"/>
</dbReference>
<feature type="coiled-coil region" evidence="8">
    <location>
        <begin position="100"/>
        <end position="268"/>
    </location>
</feature>
<evidence type="ECO:0000256" key="2">
    <source>
        <dbReference type="ARBA" id="ARBA00004626"/>
    </source>
</evidence>
<dbReference type="PANTHER" id="PTHR15726">
    <property type="entry name" value="RAB11-FAMILY INTERACTING PROTEIN"/>
    <property type="match status" value="1"/>
</dbReference>
<protein>
    <submittedName>
        <fullName evidence="11">Rab11 family-interacting protein 4</fullName>
    </submittedName>
</protein>
<evidence type="ECO:0000256" key="6">
    <source>
        <dbReference type="ARBA" id="ARBA00023054"/>
    </source>
</evidence>
<evidence type="ECO:0000256" key="5">
    <source>
        <dbReference type="ARBA" id="ARBA00022753"/>
    </source>
</evidence>
<organism evidence="11 12">
    <name type="scientific">Melipona quadrifasciata</name>
    <dbReference type="NCBI Taxonomy" id="166423"/>
    <lineage>
        <taxon>Eukaryota</taxon>
        <taxon>Metazoa</taxon>
        <taxon>Ecdysozoa</taxon>
        <taxon>Arthropoda</taxon>
        <taxon>Hexapoda</taxon>
        <taxon>Insecta</taxon>
        <taxon>Pterygota</taxon>
        <taxon>Neoptera</taxon>
        <taxon>Endopterygota</taxon>
        <taxon>Hymenoptera</taxon>
        <taxon>Apocrita</taxon>
        <taxon>Aculeata</taxon>
        <taxon>Apoidea</taxon>
        <taxon>Anthophila</taxon>
        <taxon>Apidae</taxon>
        <taxon>Melipona</taxon>
    </lineage>
</organism>
<sequence length="362" mass="41553">MDSNNYDEQADTGAIECYDRDNRITSGEGPSPGPGAGLEYDLWEGQFQFVGQPSSRGSRLPRRRGPRLTEQVRQKLIFIQMIQEQMHALVDTQSVGEERYARVKQENAMLQARILMLEEAAKDAETRAEERLQAEQRRHRDWASRLERERQLQLENYAIKLQAIELEGTSLRDEIGRLREQLEKVKAEKSRLENDLEEARREIDTVRESERQAISRANETHYQLEAIREELSMKVEDQQKIEELIQEVAELRARNKSLEESRDELQAAAALQAGRELLMLNPSNNSTEKGPSLAVELLAGMNQDQMDGQLSGDNGELCSISEIRQALKEQQEVNTQLRAYIDGILLNIVENYPQLLEVKQSH</sequence>
<dbReference type="InterPro" id="IPR019018">
    <property type="entry name" value="Rab-bd_FIP-RBD"/>
</dbReference>
<dbReference type="PROSITE" id="PS51511">
    <property type="entry name" value="FIP_RBD"/>
    <property type="match status" value="1"/>
</dbReference>
<dbReference type="EMBL" id="KQ435732">
    <property type="protein sequence ID" value="KOX77368.1"/>
    <property type="molecule type" value="Genomic_DNA"/>
</dbReference>
<dbReference type="Pfam" id="PF09457">
    <property type="entry name" value="RBD-FIP"/>
    <property type="match status" value="1"/>
</dbReference>
<keyword evidence="5" id="KW-0967">Endosome</keyword>
<dbReference type="GO" id="GO:0032465">
    <property type="term" value="P:regulation of cytokinesis"/>
    <property type="evidence" value="ECO:0007669"/>
    <property type="project" value="TreeGrafter"/>
</dbReference>
<dbReference type="Proteomes" id="UP000053105">
    <property type="component" value="Unassembled WGS sequence"/>
</dbReference>
<dbReference type="GO" id="GO:0030496">
    <property type="term" value="C:midbody"/>
    <property type="evidence" value="ECO:0007669"/>
    <property type="project" value="UniProtKB-SubCell"/>
</dbReference>
<dbReference type="STRING" id="166423.A0A0N0BI95"/>
<evidence type="ECO:0000256" key="7">
    <source>
        <dbReference type="ARBA" id="ARBA00023136"/>
    </source>
</evidence>
<evidence type="ECO:0000313" key="12">
    <source>
        <dbReference type="Proteomes" id="UP000053105"/>
    </source>
</evidence>
<keyword evidence="6 8" id="KW-0175">Coiled coil</keyword>
<gene>
    <name evidence="11" type="ORF">WN51_09690</name>
</gene>
<name>A0A0N0BI95_9HYME</name>
<accession>A0A0N0BI95</accession>
<dbReference type="GO" id="GO:0030139">
    <property type="term" value="C:endocytic vesicle"/>
    <property type="evidence" value="ECO:0007669"/>
    <property type="project" value="TreeGrafter"/>
</dbReference>
<keyword evidence="4" id="KW-0813">Transport</keyword>
<dbReference type="OrthoDB" id="418358at2759"/>
<keyword evidence="7" id="KW-0472">Membrane</keyword>
<evidence type="ECO:0000259" key="10">
    <source>
        <dbReference type="PROSITE" id="PS51511"/>
    </source>
</evidence>
<dbReference type="GO" id="GO:0055038">
    <property type="term" value="C:recycling endosome membrane"/>
    <property type="evidence" value="ECO:0007669"/>
    <property type="project" value="UniProtKB-SubCell"/>
</dbReference>
<dbReference type="InterPro" id="IPR057316">
    <property type="entry name" value="Rab11-FIP3/4_dom"/>
</dbReference>
<proteinExistence type="predicted"/>
<dbReference type="PANTHER" id="PTHR15726:SF7">
    <property type="entry name" value="NUCLEAR FALLOUT, ISOFORM J"/>
    <property type="match status" value="1"/>
</dbReference>
<dbReference type="SUPFAM" id="SSF144270">
    <property type="entry name" value="Eferin C-derminal domain-like"/>
    <property type="match status" value="1"/>
</dbReference>
<dbReference type="GO" id="GO:0032456">
    <property type="term" value="P:endocytic recycling"/>
    <property type="evidence" value="ECO:0007669"/>
    <property type="project" value="TreeGrafter"/>
</dbReference>
<dbReference type="AlphaFoldDB" id="A0A0N0BI95"/>
<feature type="domain" description="FIP-RBD" evidence="10">
    <location>
        <begin position="297"/>
        <end position="359"/>
    </location>
</feature>
<evidence type="ECO:0000313" key="11">
    <source>
        <dbReference type="EMBL" id="KOX77368.1"/>
    </source>
</evidence>
<dbReference type="Pfam" id="PF25450">
    <property type="entry name" value="Rab11-FIP3"/>
    <property type="match status" value="1"/>
</dbReference>
<evidence type="ECO:0000256" key="9">
    <source>
        <dbReference type="SAM" id="MobiDB-lite"/>
    </source>
</evidence>
<keyword evidence="12" id="KW-1185">Reference proteome</keyword>
<feature type="region of interest" description="Disordered" evidence="9">
    <location>
        <begin position="1"/>
        <end position="37"/>
    </location>
</feature>
<reference evidence="11 12" key="1">
    <citation type="submission" date="2015-07" db="EMBL/GenBank/DDBJ databases">
        <title>The genome of Melipona quadrifasciata.</title>
        <authorList>
            <person name="Pan H."/>
            <person name="Kapheim K."/>
        </authorList>
    </citation>
    <scope>NUCLEOTIDE SEQUENCE [LARGE SCALE GENOMIC DNA]</scope>
    <source>
        <strain evidence="11">0111107301</strain>
        <tissue evidence="11">Whole body</tissue>
    </source>
</reference>
<evidence type="ECO:0000256" key="1">
    <source>
        <dbReference type="ARBA" id="ARBA00004214"/>
    </source>
</evidence>
<dbReference type="GO" id="GO:0032154">
    <property type="term" value="C:cleavage furrow"/>
    <property type="evidence" value="ECO:0007669"/>
    <property type="project" value="UniProtKB-SubCell"/>
</dbReference>
<evidence type="ECO:0000256" key="3">
    <source>
        <dbReference type="ARBA" id="ARBA00004654"/>
    </source>
</evidence>
<evidence type="ECO:0000256" key="4">
    <source>
        <dbReference type="ARBA" id="ARBA00022448"/>
    </source>
</evidence>
<dbReference type="Gene3D" id="1.20.5.2440">
    <property type="match status" value="1"/>
</dbReference>
<evidence type="ECO:0000256" key="8">
    <source>
        <dbReference type="SAM" id="Coils"/>
    </source>
</evidence>